<dbReference type="InterPro" id="IPR001841">
    <property type="entry name" value="Znf_RING"/>
</dbReference>
<keyword evidence="6" id="KW-0732">Signal</keyword>
<name>A0A2S5BCY2_9BASI</name>
<dbReference type="InterPro" id="IPR050731">
    <property type="entry name" value="HRD1_E3_ubiq-ligases"/>
</dbReference>
<dbReference type="STRING" id="741276.A0A2S5BCY2"/>
<evidence type="ECO:0000256" key="6">
    <source>
        <dbReference type="SAM" id="SignalP"/>
    </source>
</evidence>
<dbReference type="AlphaFoldDB" id="A0A2S5BCY2"/>
<reference evidence="8 9" key="1">
    <citation type="journal article" date="2018" name="Front. Microbiol.">
        <title>Prospects for Fungal Bioremediation of Acidic Radioactive Waste Sites: Characterization and Genome Sequence of Rhodotorula taiwanensis MD1149.</title>
        <authorList>
            <person name="Tkavc R."/>
            <person name="Matrosova V.Y."/>
            <person name="Grichenko O.E."/>
            <person name="Gostincar C."/>
            <person name="Volpe R.P."/>
            <person name="Klimenkova P."/>
            <person name="Gaidamakova E.K."/>
            <person name="Zhou C.E."/>
            <person name="Stewart B.J."/>
            <person name="Lyman M.G."/>
            <person name="Malfatti S.A."/>
            <person name="Rubinfeld B."/>
            <person name="Courtot M."/>
            <person name="Singh J."/>
            <person name="Dalgard C.L."/>
            <person name="Hamilton T."/>
            <person name="Frey K.G."/>
            <person name="Gunde-Cimerman N."/>
            <person name="Dugan L."/>
            <person name="Daly M.J."/>
        </authorList>
    </citation>
    <scope>NUCLEOTIDE SEQUENCE [LARGE SCALE GENOMIC DNA]</scope>
    <source>
        <strain evidence="8 9">MD1149</strain>
    </source>
</reference>
<evidence type="ECO:0000256" key="1">
    <source>
        <dbReference type="ARBA" id="ARBA00022723"/>
    </source>
</evidence>
<comment type="caution">
    <text evidence="8">The sequence shown here is derived from an EMBL/GenBank/DDBJ whole genome shotgun (WGS) entry which is preliminary data.</text>
</comment>
<dbReference type="EMBL" id="PJQD01000023">
    <property type="protein sequence ID" value="POY74613.1"/>
    <property type="molecule type" value="Genomic_DNA"/>
</dbReference>
<evidence type="ECO:0000259" key="7">
    <source>
        <dbReference type="PROSITE" id="PS50089"/>
    </source>
</evidence>
<feature type="chain" id="PRO_5015572046" description="RING-type domain-containing protein" evidence="6">
    <location>
        <begin position="37"/>
        <end position="627"/>
    </location>
</feature>
<dbReference type="SMART" id="SM00184">
    <property type="entry name" value="RING"/>
    <property type="match status" value="1"/>
</dbReference>
<keyword evidence="3" id="KW-0862">Zinc</keyword>
<feature type="region of interest" description="Disordered" evidence="5">
    <location>
        <begin position="590"/>
        <end position="627"/>
    </location>
</feature>
<keyword evidence="1" id="KW-0479">Metal-binding</keyword>
<organism evidence="8 9">
    <name type="scientific">Rhodotorula taiwanensis</name>
    <dbReference type="NCBI Taxonomy" id="741276"/>
    <lineage>
        <taxon>Eukaryota</taxon>
        <taxon>Fungi</taxon>
        <taxon>Dikarya</taxon>
        <taxon>Basidiomycota</taxon>
        <taxon>Pucciniomycotina</taxon>
        <taxon>Microbotryomycetes</taxon>
        <taxon>Sporidiobolales</taxon>
        <taxon>Sporidiobolaceae</taxon>
        <taxon>Rhodotorula</taxon>
    </lineage>
</organism>
<dbReference type="GO" id="GO:0012505">
    <property type="term" value="C:endomembrane system"/>
    <property type="evidence" value="ECO:0007669"/>
    <property type="project" value="TreeGrafter"/>
</dbReference>
<dbReference type="Proteomes" id="UP000237144">
    <property type="component" value="Unassembled WGS sequence"/>
</dbReference>
<accession>A0A2S5BCY2</accession>
<evidence type="ECO:0000256" key="3">
    <source>
        <dbReference type="ARBA" id="ARBA00022833"/>
    </source>
</evidence>
<dbReference type="OrthoDB" id="2538055at2759"/>
<dbReference type="PROSITE" id="PS50089">
    <property type="entry name" value="ZF_RING_2"/>
    <property type="match status" value="1"/>
</dbReference>
<protein>
    <recommendedName>
        <fullName evidence="7">RING-type domain-containing protein</fullName>
    </recommendedName>
</protein>
<evidence type="ECO:0000256" key="4">
    <source>
        <dbReference type="PROSITE-ProRule" id="PRU00175"/>
    </source>
</evidence>
<dbReference type="SUPFAM" id="SSF57850">
    <property type="entry name" value="RING/U-box"/>
    <property type="match status" value="1"/>
</dbReference>
<dbReference type="Pfam" id="PF13639">
    <property type="entry name" value="zf-RING_2"/>
    <property type="match status" value="1"/>
</dbReference>
<gene>
    <name evidence="8" type="ORF">BMF94_2374</name>
</gene>
<evidence type="ECO:0000313" key="9">
    <source>
        <dbReference type="Proteomes" id="UP000237144"/>
    </source>
</evidence>
<keyword evidence="2 4" id="KW-0863">Zinc-finger</keyword>
<evidence type="ECO:0000256" key="5">
    <source>
        <dbReference type="SAM" id="MobiDB-lite"/>
    </source>
</evidence>
<dbReference type="GO" id="GO:0061630">
    <property type="term" value="F:ubiquitin protein ligase activity"/>
    <property type="evidence" value="ECO:0007669"/>
    <property type="project" value="TreeGrafter"/>
</dbReference>
<proteinExistence type="predicted"/>
<dbReference type="GO" id="GO:0043161">
    <property type="term" value="P:proteasome-mediated ubiquitin-dependent protein catabolic process"/>
    <property type="evidence" value="ECO:0007669"/>
    <property type="project" value="TreeGrafter"/>
</dbReference>
<feature type="domain" description="RING-type" evidence="7">
    <location>
        <begin position="473"/>
        <end position="535"/>
    </location>
</feature>
<evidence type="ECO:0000313" key="8">
    <source>
        <dbReference type="EMBL" id="POY74613.1"/>
    </source>
</evidence>
<sequence length="627" mass="67216">MAGMRNQGTRIATVRYCASKIPLLLLLLLLSPSTETTPRLKSAEASVDTEATVAASKIPFRPQRVVPGLAQPRFALGVTPARHLRTKGSEGPAAAASSDQNQAVSPAKILGEWTAAQDHGGNGAGLPAELKEPKVPVLAAERAEPLNANDAPALHPPVESLREPTLTPLRFTLLAFLILWLGFRPAIFTLDESFTHSLLANPLPTVSYRTDELGGRSGCGRVGTLSPRRSIKFLADVKWRIRNISTSGGKAALGLASLTIVLAGVLVIDPTVSAHIRPAEVGWNAVAGRWLYFRPMRLASDSAATVAGARGWTPLRNLIWLETMSAFACTLHGLSPVLLHLGILRPTLSANFLLPPAPSSALDSASHHVTKTSPHLPTAHLVSTLYLPLLTRFVTLLQALQLLLARSPKTYHWFSLSTMALFLAVTVPLDSMVVVRQRAARVAERLVEVAATFGDEPTAVRDGSDLDEHDWICSVCLRGSFDTSQRQRPAGSKANETAIQVVTFDSRCRLPCGHRFHAYCLSTWFASLSACPTCHRAVTRPPALSSSFAPATAASPAASGVPFFAEDAAAAEQAQQEAAAEAQLNQYPGAAALRRRETERQRTVTLPAEMTEDGERATDGSVSQPYL</sequence>
<dbReference type="Gene3D" id="3.30.40.10">
    <property type="entry name" value="Zinc/RING finger domain, C3HC4 (zinc finger)"/>
    <property type="match status" value="1"/>
</dbReference>
<dbReference type="GO" id="GO:0008270">
    <property type="term" value="F:zinc ion binding"/>
    <property type="evidence" value="ECO:0007669"/>
    <property type="project" value="UniProtKB-KW"/>
</dbReference>
<keyword evidence="9" id="KW-1185">Reference proteome</keyword>
<dbReference type="InterPro" id="IPR013083">
    <property type="entry name" value="Znf_RING/FYVE/PHD"/>
</dbReference>
<feature type="signal peptide" evidence="6">
    <location>
        <begin position="1"/>
        <end position="36"/>
    </location>
</feature>
<dbReference type="PANTHER" id="PTHR22763">
    <property type="entry name" value="RING ZINC FINGER PROTEIN"/>
    <property type="match status" value="1"/>
</dbReference>
<evidence type="ECO:0000256" key="2">
    <source>
        <dbReference type="ARBA" id="ARBA00022771"/>
    </source>
</evidence>